<protein>
    <submittedName>
        <fullName evidence="1">Uncharacterized protein</fullName>
    </submittedName>
</protein>
<organism evidence="1 2">
    <name type="scientific">Glossina pallidipes</name>
    <name type="common">Tsetse fly</name>
    <dbReference type="NCBI Taxonomy" id="7398"/>
    <lineage>
        <taxon>Eukaryota</taxon>
        <taxon>Metazoa</taxon>
        <taxon>Ecdysozoa</taxon>
        <taxon>Arthropoda</taxon>
        <taxon>Hexapoda</taxon>
        <taxon>Insecta</taxon>
        <taxon>Pterygota</taxon>
        <taxon>Neoptera</taxon>
        <taxon>Endopterygota</taxon>
        <taxon>Diptera</taxon>
        <taxon>Brachycera</taxon>
        <taxon>Muscomorpha</taxon>
        <taxon>Hippoboscoidea</taxon>
        <taxon>Glossinidae</taxon>
        <taxon>Glossina</taxon>
    </lineage>
</organism>
<sequence length="119" mass="13532">MNTRPTALLPAITIDTNGYEPADRRSIAFSSKMMSFMSFEESAVKSYPANFNVKHTQRILSKLQLKKLPKNLSFALIGLNIKEIKELMELADVILECRNRFSPSIVEISEQQKNRPTLS</sequence>
<accession>A0A1A9ZNR7</accession>
<dbReference type="EnsemblMetazoa" id="GPAI020326-RA">
    <property type="protein sequence ID" value="GPAI020326-PA"/>
    <property type="gene ID" value="GPAI020326"/>
</dbReference>
<dbReference type="Proteomes" id="UP000092445">
    <property type="component" value="Unassembled WGS sequence"/>
</dbReference>
<evidence type="ECO:0000313" key="1">
    <source>
        <dbReference type="EnsemblMetazoa" id="GPAI020326-PA"/>
    </source>
</evidence>
<reference evidence="2" key="1">
    <citation type="submission" date="2014-03" db="EMBL/GenBank/DDBJ databases">
        <authorList>
            <person name="Aksoy S."/>
            <person name="Warren W."/>
            <person name="Wilson R.K."/>
        </authorList>
    </citation>
    <scope>NUCLEOTIDE SEQUENCE [LARGE SCALE GENOMIC DNA]</scope>
    <source>
        <strain evidence="2">IAEA</strain>
    </source>
</reference>
<dbReference type="AlphaFoldDB" id="A0A1A9ZNR7"/>
<evidence type="ECO:0000313" key="2">
    <source>
        <dbReference type="Proteomes" id="UP000092445"/>
    </source>
</evidence>
<reference evidence="1" key="2">
    <citation type="submission" date="2020-05" db="UniProtKB">
        <authorList>
            <consortium name="EnsemblMetazoa"/>
        </authorList>
    </citation>
    <scope>IDENTIFICATION</scope>
    <source>
        <strain evidence="1">IAEA</strain>
    </source>
</reference>
<keyword evidence="2" id="KW-1185">Reference proteome</keyword>
<proteinExistence type="predicted"/>
<dbReference type="VEuPathDB" id="VectorBase:GPAI020326"/>
<name>A0A1A9ZNR7_GLOPL</name>